<feature type="non-terminal residue" evidence="2">
    <location>
        <position position="100"/>
    </location>
</feature>
<dbReference type="EMBL" id="BARW01034827">
    <property type="protein sequence ID" value="GAJ10549.1"/>
    <property type="molecule type" value="Genomic_DNA"/>
</dbReference>
<sequence length="100" mass="11498">MVVSLPAPWVKKYGLKKGEEIDLEERGRTLSIGTNKNLSIKKTILDVRSIKISGRRIMAALYKRGYDEIDILYDKLEELKEVKKALSLEAMNFEIVKQTK</sequence>
<organism evidence="2">
    <name type="scientific">marine sediment metagenome</name>
    <dbReference type="NCBI Taxonomy" id="412755"/>
    <lineage>
        <taxon>unclassified sequences</taxon>
        <taxon>metagenomes</taxon>
        <taxon>ecological metagenomes</taxon>
    </lineage>
</organism>
<accession>X1TZ77</accession>
<evidence type="ECO:0000256" key="1">
    <source>
        <dbReference type="SAM" id="Coils"/>
    </source>
</evidence>
<feature type="coiled-coil region" evidence="1">
    <location>
        <begin position="69"/>
        <end position="96"/>
    </location>
</feature>
<comment type="caution">
    <text evidence="2">The sequence shown here is derived from an EMBL/GenBank/DDBJ whole genome shotgun (WGS) entry which is preliminary data.</text>
</comment>
<gene>
    <name evidence="2" type="ORF">S12H4_54474</name>
</gene>
<reference evidence="2" key="1">
    <citation type="journal article" date="2014" name="Front. Microbiol.">
        <title>High frequency of phylogenetically diverse reductive dehalogenase-homologous genes in deep subseafloor sedimentary metagenomes.</title>
        <authorList>
            <person name="Kawai M."/>
            <person name="Futagami T."/>
            <person name="Toyoda A."/>
            <person name="Takaki Y."/>
            <person name="Nishi S."/>
            <person name="Hori S."/>
            <person name="Arai W."/>
            <person name="Tsubouchi T."/>
            <person name="Morono Y."/>
            <person name="Uchiyama I."/>
            <person name="Ito T."/>
            <person name="Fujiyama A."/>
            <person name="Inagaki F."/>
            <person name="Takami H."/>
        </authorList>
    </citation>
    <scope>NUCLEOTIDE SEQUENCE</scope>
    <source>
        <strain evidence="2">Expedition CK06-06</strain>
    </source>
</reference>
<protein>
    <recommendedName>
        <fullName evidence="3">SpoVT-AbrB domain-containing protein</fullName>
    </recommendedName>
</protein>
<keyword evidence="1" id="KW-0175">Coiled coil</keyword>
<name>X1TZ77_9ZZZZ</name>
<evidence type="ECO:0000313" key="2">
    <source>
        <dbReference type="EMBL" id="GAJ10549.1"/>
    </source>
</evidence>
<dbReference type="AlphaFoldDB" id="X1TZ77"/>
<evidence type="ECO:0008006" key="3">
    <source>
        <dbReference type="Google" id="ProtNLM"/>
    </source>
</evidence>
<proteinExistence type="predicted"/>